<accession>A0A0Q0RJZ6</accession>
<dbReference type="InParanoid" id="A0A0Q0RJZ6"/>
<dbReference type="RefSeq" id="WP_055040880.1">
    <property type="nucleotide sequence ID" value="NZ_LKBH01000102.1"/>
</dbReference>
<dbReference type="Proteomes" id="UP000050301">
    <property type="component" value="Unassembled WGS sequence"/>
</dbReference>
<comment type="similarity">
    <text evidence="1 5 6">Belongs to the eIF-1A family.</text>
</comment>
<organism evidence="9 10">
    <name type="scientific">Acidiplasma cupricumulans</name>
    <dbReference type="NCBI Taxonomy" id="312540"/>
    <lineage>
        <taxon>Archaea</taxon>
        <taxon>Methanobacteriati</taxon>
        <taxon>Thermoplasmatota</taxon>
        <taxon>Thermoplasmata</taxon>
        <taxon>Thermoplasmatales</taxon>
        <taxon>Ferroplasmaceae</taxon>
        <taxon>Acidiplasma</taxon>
    </lineage>
</organism>
<dbReference type="PROSITE" id="PS01262">
    <property type="entry name" value="IF1A"/>
    <property type="match status" value="1"/>
</dbReference>
<gene>
    <name evidence="5" type="primary">eif1a</name>
    <name evidence="9" type="ORF">AOG55_05925</name>
</gene>
<feature type="domain" description="S1-like" evidence="8">
    <location>
        <begin position="12"/>
        <end position="86"/>
    </location>
</feature>
<dbReference type="CDD" id="cd05793">
    <property type="entry name" value="S1_IF1A"/>
    <property type="match status" value="1"/>
</dbReference>
<evidence type="ECO:0000313" key="9">
    <source>
        <dbReference type="EMBL" id="KQB35739.1"/>
    </source>
</evidence>
<evidence type="ECO:0000256" key="2">
    <source>
        <dbReference type="ARBA" id="ARBA00022540"/>
    </source>
</evidence>
<evidence type="ECO:0000259" key="8">
    <source>
        <dbReference type="PROSITE" id="PS50832"/>
    </source>
</evidence>
<evidence type="ECO:0000256" key="3">
    <source>
        <dbReference type="ARBA" id="ARBA00022917"/>
    </source>
</evidence>
<keyword evidence="2 5" id="KW-0396">Initiation factor</keyword>
<evidence type="ECO:0000256" key="4">
    <source>
        <dbReference type="ARBA" id="ARBA00025502"/>
    </source>
</evidence>
<name>A0A0Q0RJZ6_9ARCH</name>
<dbReference type="HAMAP" id="MF_00216">
    <property type="entry name" value="aIF_1A"/>
    <property type="match status" value="1"/>
</dbReference>
<dbReference type="Gene3D" id="2.40.50.140">
    <property type="entry name" value="Nucleic acid-binding proteins"/>
    <property type="match status" value="1"/>
</dbReference>
<evidence type="ECO:0000313" key="10">
    <source>
        <dbReference type="Proteomes" id="UP000050301"/>
    </source>
</evidence>
<dbReference type="NCBIfam" id="TIGR00523">
    <property type="entry name" value="eIF-1A"/>
    <property type="match status" value="1"/>
</dbReference>
<dbReference type="SMART" id="SM00652">
    <property type="entry name" value="eIF1a"/>
    <property type="match status" value="1"/>
</dbReference>
<evidence type="ECO:0000256" key="6">
    <source>
        <dbReference type="RuleBase" id="RU004364"/>
    </source>
</evidence>
<protein>
    <recommendedName>
        <fullName evidence="5">Translation initiation factor 1A</fullName>
        <shortName evidence="5">aIF-1A</shortName>
    </recommendedName>
</protein>
<keyword evidence="3 5" id="KW-0648">Protein biosynthesis</keyword>
<dbReference type="FunCoup" id="A0A0Q0RJZ6">
    <property type="interactions" value="165"/>
</dbReference>
<sequence length="109" mass="12827">MNDEENNDENITRVITPNKKKGEIYGIVEKLSGASRLTVMCEDGLSRNCRIPGKMKKRMWIREGDLVIVKPWDFQNEKGDIVYRYTRTQAAYLSRNRMLLEIIDVFNER</sequence>
<dbReference type="NCBIfam" id="NF003085">
    <property type="entry name" value="PRK04012.1-5"/>
    <property type="match status" value="1"/>
</dbReference>
<reference evidence="9 10" key="1">
    <citation type="submission" date="2015-09" db="EMBL/GenBank/DDBJ databases">
        <title>Heavy metals and arsenic resistance mechanisms in polyextremophilic archaea of the family Ferroplasmaceae.</title>
        <authorList>
            <person name="Bulaev A.G."/>
            <person name="Kanygina A.V."/>
        </authorList>
    </citation>
    <scope>NUCLEOTIDE SEQUENCE [LARGE SCALE GENOMIC DNA]</scope>
    <source>
        <strain evidence="9 10">BH2</strain>
    </source>
</reference>
<evidence type="ECO:0000256" key="1">
    <source>
        <dbReference type="ARBA" id="ARBA00007392"/>
    </source>
</evidence>
<dbReference type="InterPro" id="IPR001253">
    <property type="entry name" value="TIF_eIF-1A"/>
</dbReference>
<dbReference type="PANTHER" id="PTHR21668">
    <property type="entry name" value="EIF-1A"/>
    <property type="match status" value="1"/>
</dbReference>
<dbReference type="NCBIfam" id="NF003084">
    <property type="entry name" value="PRK04012.1-3"/>
    <property type="match status" value="1"/>
</dbReference>
<keyword evidence="10" id="KW-1185">Reference proteome</keyword>
<dbReference type="GO" id="GO:0003743">
    <property type="term" value="F:translation initiation factor activity"/>
    <property type="evidence" value="ECO:0007669"/>
    <property type="project" value="UniProtKB-UniRule"/>
</dbReference>
<proteinExistence type="inferred from homology"/>
<dbReference type="SUPFAM" id="SSF50249">
    <property type="entry name" value="Nucleic acid-binding proteins"/>
    <property type="match status" value="1"/>
</dbReference>
<dbReference type="InterPro" id="IPR018104">
    <property type="entry name" value="TIF_eIF-1A_CS"/>
</dbReference>
<evidence type="ECO:0000256" key="5">
    <source>
        <dbReference type="HAMAP-Rule" id="MF_00216"/>
    </source>
</evidence>
<dbReference type="InterPro" id="IPR012340">
    <property type="entry name" value="NA-bd_OB-fold"/>
</dbReference>
<dbReference type="AlphaFoldDB" id="A0A0Q0RJZ6"/>
<dbReference type="Pfam" id="PF01176">
    <property type="entry name" value="eIF-1a"/>
    <property type="match status" value="1"/>
</dbReference>
<comment type="caution">
    <text evidence="9">The sequence shown here is derived from an EMBL/GenBank/DDBJ whole genome shotgun (WGS) entry which is preliminary data.</text>
</comment>
<evidence type="ECO:0000256" key="7">
    <source>
        <dbReference type="RuleBase" id="RU004365"/>
    </source>
</evidence>
<dbReference type="EMBL" id="LKBH01000102">
    <property type="protein sequence ID" value="KQB35739.1"/>
    <property type="molecule type" value="Genomic_DNA"/>
</dbReference>
<dbReference type="InterPro" id="IPR006196">
    <property type="entry name" value="RNA-binding_domain_S1_IF1"/>
</dbReference>
<dbReference type="PROSITE" id="PS50832">
    <property type="entry name" value="S1_IF1_TYPE"/>
    <property type="match status" value="1"/>
</dbReference>
<comment type="function">
    <text evidence="4 5 7">Seems to be required for maximal rate of protein biosynthesis. Enhances ribosome dissociation into subunits and stabilizes the binding of the initiator Met-tRNA(I) to 40 S ribosomal subunits.</text>
</comment>
<dbReference type="GO" id="GO:0003723">
    <property type="term" value="F:RNA binding"/>
    <property type="evidence" value="ECO:0007669"/>
    <property type="project" value="InterPro"/>
</dbReference>